<proteinExistence type="predicted"/>
<sequence length="86" mass="8911">MLAGKAVTDSGPPRAILRLAGAISPDATASMNGDYLVLMRTTPGDNRLHTGFASSENGLLTVPGNEAAPRWDKPPPATTPPCQTEP</sequence>
<dbReference type="AlphaFoldDB" id="A0A7I7SVB6"/>
<accession>A0A7I7SVB6</accession>
<gene>
    <name evidence="2" type="ORF">MSAR_31210</name>
</gene>
<dbReference type="KEGG" id="msar:MSAR_31210"/>
<name>A0A7I7SVB6_9MYCO</name>
<evidence type="ECO:0000313" key="2">
    <source>
        <dbReference type="EMBL" id="BBY59985.1"/>
    </source>
</evidence>
<dbReference type="Proteomes" id="UP000466445">
    <property type="component" value="Chromosome"/>
</dbReference>
<evidence type="ECO:0000256" key="1">
    <source>
        <dbReference type="SAM" id="MobiDB-lite"/>
    </source>
</evidence>
<feature type="region of interest" description="Disordered" evidence="1">
    <location>
        <begin position="55"/>
        <end position="86"/>
    </location>
</feature>
<protein>
    <submittedName>
        <fullName evidence="2">Uncharacterized protein</fullName>
    </submittedName>
</protein>
<organism evidence="2 3">
    <name type="scientific">Mycolicibacterium sarraceniae</name>
    <dbReference type="NCBI Taxonomy" id="1534348"/>
    <lineage>
        <taxon>Bacteria</taxon>
        <taxon>Bacillati</taxon>
        <taxon>Actinomycetota</taxon>
        <taxon>Actinomycetes</taxon>
        <taxon>Mycobacteriales</taxon>
        <taxon>Mycobacteriaceae</taxon>
        <taxon>Mycolicibacterium</taxon>
    </lineage>
</organism>
<evidence type="ECO:0000313" key="3">
    <source>
        <dbReference type="Proteomes" id="UP000466445"/>
    </source>
</evidence>
<reference evidence="2 3" key="1">
    <citation type="journal article" date="2019" name="Emerg. Microbes Infect.">
        <title>Comprehensive subspecies identification of 175 nontuberculous mycobacteria species based on 7547 genomic profiles.</title>
        <authorList>
            <person name="Matsumoto Y."/>
            <person name="Kinjo T."/>
            <person name="Motooka D."/>
            <person name="Nabeya D."/>
            <person name="Jung N."/>
            <person name="Uechi K."/>
            <person name="Horii T."/>
            <person name="Iida T."/>
            <person name="Fujita J."/>
            <person name="Nakamura S."/>
        </authorList>
    </citation>
    <scope>NUCLEOTIDE SEQUENCE [LARGE SCALE GENOMIC DNA]</scope>
    <source>
        <strain evidence="2 3">JCM 30395</strain>
    </source>
</reference>
<dbReference type="EMBL" id="AP022595">
    <property type="protein sequence ID" value="BBY59985.1"/>
    <property type="molecule type" value="Genomic_DNA"/>
</dbReference>
<keyword evidence="3" id="KW-1185">Reference proteome</keyword>